<sequence>MHQVAVGSHSPCLGSHASGPISFPIASAMSTWLSKKCGRCFGLLKTSGQRIAKEREFPTMGIELSVDHIPQCSGQGKELRTACTNAKLHCILFLLLCPNRLATTQKAALAPLLFPLPPPEKIVRAQNGPYTMVHLEEEYADILPGLAAQGHTPSLKRPCAGVRAYLQFGRLNVPRVSMRKVEGKAGVTEWEAIVTGTSCFNGCRGQGHSALAALDVLFW</sequence>
<gene>
    <name evidence="1" type="ORF">BCR44DRAFT_326608</name>
</gene>
<feature type="non-terminal residue" evidence="1">
    <location>
        <position position="219"/>
    </location>
</feature>
<keyword evidence="2" id="KW-1185">Reference proteome</keyword>
<proteinExistence type="predicted"/>
<dbReference type="EMBL" id="MCFL01000089">
    <property type="protein sequence ID" value="ORZ30326.1"/>
    <property type="molecule type" value="Genomic_DNA"/>
</dbReference>
<protein>
    <submittedName>
        <fullName evidence="1">Uncharacterized protein</fullName>
    </submittedName>
</protein>
<evidence type="ECO:0000313" key="1">
    <source>
        <dbReference type="EMBL" id="ORZ30326.1"/>
    </source>
</evidence>
<reference evidence="1 2" key="1">
    <citation type="submission" date="2016-07" db="EMBL/GenBank/DDBJ databases">
        <title>Pervasive Adenine N6-methylation of Active Genes in Fungi.</title>
        <authorList>
            <consortium name="DOE Joint Genome Institute"/>
            <person name="Mondo S.J."/>
            <person name="Dannebaum R.O."/>
            <person name="Kuo R.C."/>
            <person name="Labutti K."/>
            <person name="Haridas S."/>
            <person name="Kuo A."/>
            <person name="Salamov A."/>
            <person name="Ahrendt S.R."/>
            <person name="Lipzen A."/>
            <person name="Sullivan W."/>
            <person name="Andreopoulos W.B."/>
            <person name="Clum A."/>
            <person name="Lindquist E."/>
            <person name="Daum C."/>
            <person name="Ramamoorthy G.K."/>
            <person name="Gryganskyi A."/>
            <person name="Culley D."/>
            <person name="Magnuson J.K."/>
            <person name="James T.Y."/>
            <person name="O'Malley M.A."/>
            <person name="Stajich J.E."/>
            <person name="Spatafora J.W."/>
            <person name="Visel A."/>
            <person name="Grigoriev I.V."/>
        </authorList>
    </citation>
    <scope>NUCLEOTIDE SEQUENCE [LARGE SCALE GENOMIC DNA]</scope>
    <source>
        <strain evidence="1 2">PL171</strain>
    </source>
</reference>
<evidence type="ECO:0000313" key="2">
    <source>
        <dbReference type="Proteomes" id="UP000193411"/>
    </source>
</evidence>
<organism evidence="1 2">
    <name type="scientific">Catenaria anguillulae PL171</name>
    <dbReference type="NCBI Taxonomy" id="765915"/>
    <lineage>
        <taxon>Eukaryota</taxon>
        <taxon>Fungi</taxon>
        <taxon>Fungi incertae sedis</taxon>
        <taxon>Blastocladiomycota</taxon>
        <taxon>Blastocladiomycetes</taxon>
        <taxon>Blastocladiales</taxon>
        <taxon>Catenariaceae</taxon>
        <taxon>Catenaria</taxon>
    </lineage>
</organism>
<accession>A0A1Y2H6W6</accession>
<dbReference type="Proteomes" id="UP000193411">
    <property type="component" value="Unassembled WGS sequence"/>
</dbReference>
<dbReference type="AlphaFoldDB" id="A0A1Y2H6W6"/>
<name>A0A1Y2H6W6_9FUNG</name>
<comment type="caution">
    <text evidence="1">The sequence shown here is derived from an EMBL/GenBank/DDBJ whole genome shotgun (WGS) entry which is preliminary data.</text>
</comment>